<evidence type="ECO:0000256" key="5">
    <source>
        <dbReference type="ARBA" id="ARBA00023136"/>
    </source>
</evidence>
<dbReference type="Pfam" id="PF02687">
    <property type="entry name" value="FtsX"/>
    <property type="match status" value="2"/>
</dbReference>
<evidence type="ECO:0000256" key="4">
    <source>
        <dbReference type="ARBA" id="ARBA00022989"/>
    </source>
</evidence>
<feature type="transmembrane region" description="Helical" evidence="6">
    <location>
        <begin position="433"/>
        <end position="452"/>
    </location>
</feature>
<feature type="transmembrane region" description="Helical" evidence="6">
    <location>
        <begin position="779"/>
        <end position="802"/>
    </location>
</feature>
<comment type="subcellular location">
    <subcellularLocation>
        <location evidence="1">Cell membrane</location>
        <topology evidence="1">Multi-pass membrane protein</topology>
    </subcellularLocation>
</comment>
<keyword evidence="10" id="KW-1185">Reference proteome</keyword>
<keyword evidence="5 6" id="KW-0472">Membrane</keyword>
<dbReference type="AlphaFoldDB" id="A0A9X1HPA3"/>
<keyword evidence="3 6" id="KW-0812">Transmembrane</keyword>
<sequence>MFLRFLSTAWRNIVKHKVFSVINFIGLSIGIALTVLIFIYVREEVNYDRFQSKLDRIYRIKYSLPSQNMELASSPPPIAPRLPEYFSDVESVARLFGRSASIKRSGSSEIYEEESVYFADTTFLNIFDLEFIQGSPDEAFRENTVLLTDVTATKYFGAENPIGQSLNFSGRIDFEVVGVVKEYPSNSSIHFSMLLPYENMFDLEEDQTSAIMRQNLERNFVISHSFTYILLKEGSDPSAIDKGMDDFMKEFAPEQMQVGQVFTLFPLKDIHMESTLLAEPEATNSWSTIYLFIAVSLLTLAIASINYINLSTAQSFSRVKEIGVRKVMGSDKRQLIFQFLTEAFLFVGVSVLVALFLVNLSIPILNDLTNKNFIFSEVMDGQLILLLLALILILTVLAGSYPAFFVTGFNTVNALKGSKLQATGGGKLLRRSLVGFQLLVTSFLLVAALIILQQLNFINNKALGFDKERIVMISLFSQNLNNIFSGTDTTFQTRLKTYADELKSQSFIGSSTRLSSEVGSGISFRGTVPEGFTPEDNMFHANLKIDYDFFETFEIEIVAGRPLSQEYASDATEGFMVNETAVREYGWGNPQDAIGKTFNLEGKIGTVVGVMKDFHFMGLTQPLTPLSADISAFGSPLLAVKVIGDDLPGAISFMEDTWNELFPEKTFEYSMLDESLANQYEAYKDFGMIIGYFTLIAIVISCMGLYGMILYNVQRRQKEIGIKKVLGANVGLILSQMYKEFLILVIVGFLLAIPLSYYAVSDWLDSFVYSIEISPVEYLIGLVIIVVLVFATISRTALVAALSNPIDAIRSE</sequence>
<gene>
    <name evidence="9" type="ORF">LDX50_05320</name>
</gene>
<dbReference type="GO" id="GO:0022857">
    <property type="term" value="F:transmembrane transporter activity"/>
    <property type="evidence" value="ECO:0007669"/>
    <property type="project" value="TreeGrafter"/>
</dbReference>
<evidence type="ECO:0000313" key="9">
    <source>
        <dbReference type="EMBL" id="MCA6074277.1"/>
    </source>
</evidence>
<evidence type="ECO:0000256" key="6">
    <source>
        <dbReference type="SAM" id="Phobius"/>
    </source>
</evidence>
<name>A0A9X1HPA3_9BACT</name>
<evidence type="ECO:0000313" key="10">
    <source>
        <dbReference type="Proteomes" id="UP001139409"/>
    </source>
</evidence>
<evidence type="ECO:0000256" key="3">
    <source>
        <dbReference type="ARBA" id="ARBA00022692"/>
    </source>
</evidence>
<dbReference type="Pfam" id="PF12704">
    <property type="entry name" value="MacB_PCD"/>
    <property type="match status" value="2"/>
</dbReference>
<dbReference type="Proteomes" id="UP001139409">
    <property type="component" value="Unassembled WGS sequence"/>
</dbReference>
<evidence type="ECO:0000256" key="1">
    <source>
        <dbReference type="ARBA" id="ARBA00004651"/>
    </source>
</evidence>
<dbReference type="InterPro" id="IPR003838">
    <property type="entry name" value="ABC3_permease_C"/>
</dbReference>
<dbReference type="GO" id="GO:0005886">
    <property type="term" value="C:plasma membrane"/>
    <property type="evidence" value="ECO:0007669"/>
    <property type="project" value="UniProtKB-SubCell"/>
</dbReference>
<feature type="domain" description="ABC3 transporter permease C-terminal" evidence="7">
    <location>
        <begin position="693"/>
        <end position="792"/>
    </location>
</feature>
<feature type="transmembrane region" description="Helical" evidence="6">
    <location>
        <begin position="741"/>
        <end position="759"/>
    </location>
</feature>
<feature type="domain" description="ABC3 transporter permease C-terminal" evidence="7">
    <location>
        <begin position="294"/>
        <end position="408"/>
    </location>
</feature>
<dbReference type="EMBL" id="JAIXNE010000001">
    <property type="protein sequence ID" value="MCA6074277.1"/>
    <property type="molecule type" value="Genomic_DNA"/>
</dbReference>
<organism evidence="9 10">
    <name type="scientific">Fulvivirga sedimenti</name>
    <dbReference type="NCBI Taxonomy" id="2879465"/>
    <lineage>
        <taxon>Bacteria</taxon>
        <taxon>Pseudomonadati</taxon>
        <taxon>Bacteroidota</taxon>
        <taxon>Cytophagia</taxon>
        <taxon>Cytophagales</taxon>
        <taxon>Fulvivirgaceae</taxon>
        <taxon>Fulvivirga</taxon>
    </lineage>
</organism>
<feature type="domain" description="MacB-like periplasmic core" evidence="8">
    <location>
        <begin position="478"/>
        <end position="618"/>
    </location>
</feature>
<feature type="transmembrane region" description="Helical" evidence="6">
    <location>
        <begin position="382"/>
        <end position="412"/>
    </location>
</feature>
<comment type="caution">
    <text evidence="9">The sequence shown here is derived from an EMBL/GenBank/DDBJ whole genome shotgun (WGS) entry which is preliminary data.</text>
</comment>
<feature type="domain" description="MacB-like periplasmic core" evidence="8">
    <location>
        <begin position="20"/>
        <end position="243"/>
    </location>
</feature>
<dbReference type="InterPro" id="IPR050250">
    <property type="entry name" value="Macrolide_Exporter_MacB"/>
</dbReference>
<evidence type="ECO:0000259" key="8">
    <source>
        <dbReference type="Pfam" id="PF12704"/>
    </source>
</evidence>
<reference evidence="9" key="1">
    <citation type="submission" date="2021-09" db="EMBL/GenBank/DDBJ databases">
        <title>Fulvivirga sp. isolated from coastal sediment.</title>
        <authorList>
            <person name="Yu H."/>
        </authorList>
    </citation>
    <scope>NUCLEOTIDE SEQUENCE</scope>
    <source>
        <strain evidence="9">1062</strain>
    </source>
</reference>
<dbReference type="RefSeq" id="WP_225697372.1">
    <property type="nucleotide sequence ID" value="NZ_JAIXNE010000001.1"/>
</dbReference>
<proteinExistence type="predicted"/>
<feature type="transmembrane region" description="Helical" evidence="6">
    <location>
        <begin position="689"/>
        <end position="713"/>
    </location>
</feature>
<feature type="transmembrane region" description="Helical" evidence="6">
    <location>
        <begin position="289"/>
        <end position="310"/>
    </location>
</feature>
<feature type="transmembrane region" description="Helical" evidence="6">
    <location>
        <begin position="21"/>
        <end position="41"/>
    </location>
</feature>
<feature type="transmembrane region" description="Helical" evidence="6">
    <location>
        <begin position="335"/>
        <end position="362"/>
    </location>
</feature>
<dbReference type="PANTHER" id="PTHR30572">
    <property type="entry name" value="MEMBRANE COMPONENT OF TRANSPORTER-RELATED"/>
    <property type="match status" value="1"/>
</dbReference>
<evidence type="ECO:0000259" key="7">
    <source>
        <dbReference type="Pfam" id="PF02687"/>
    </source>
</evidence>
<keyword evidence="2" id="KW-1003">Cell membrane</keyword>
<keyword evidence="4 6" id="KW-1133">Transmembrane helix</keyword>
<protein>
    <submittedName>
        <fullName evidence="9">ABC transporter permease</fullName>
    </submittedName>
</protein>
<dbReference type="PANTHER" id="PTHR30572:SF18">
    <property type="entry name" value="ABC-TYPE MACROLIDE FAMILY EXPORT SYSTEM PERMEASE COMPONENT 2"/>
    <property type="match status" value="1"/>
</dbReference>
<evidence type="ECO:0000256" key="2">
    <source>
        <dbReference type="ARBA" id="ARBA00022475"/>
    </source>
</evidence>
<accession>A0A9X1HPA3</accession>
<dbReference type="InterPro" id="IPR025857">
    <property type="entry name" value="MacB_PCD"/>
</dbReference>